<dbReference type="InterPro" id="IPR036291">
    <property type="entry name" value="NAD(P)-bd_dom_sf"/>
</dbReference>
<evidence type="ECO:0000313" key="5">
    <source>
        <dbReference type="EMBL" id="OAQ25809.1"/>
    </source>
</evidence>
<dbReference type="OrthoDB" id="191139at2759"/>
<dbReference type="InterPro" id="IPR002347">
    <property type="entry name" value="SDR_fam"/>
</dbReference>
<reference evidence="5 6" key="1">
    <citation type="submission" date="2016-05" db="EMBL/GenBank/DDBJ databases">
        <title>Genome sequencing reveals origins of a unique bacterial endosymbiosis in the earliest lineages of terrestrial Fungi.</title>
        <authorList>
            <consortium name="DOE Joint Genome Institute"/>
            <person name="Uehling J."/>
            <person name="Gryganskyi A."/>
            <person name="Hameed K."/>
            <person name="Tschaplinski T."/>
            <person name="Misztal P."/>
            <person name="Wu S."/>
            <person name="Desiro A."/>
            <person name="Vande Pol N."/>
            <person name="Du Z.-Y."/>
            <person name="Zienkiewicz A."/>
            <person name="Zienkiewicz K."/>
            <person name="Morin E."/>
            <person name="Tisserant E."/>
            <person name="Splivallo R."/>
            <person name="Hainaut M."/>
            <person name="Henrissat B."/>
            <person name="Ohm R."/>
            <person name="Kuo A."/>
            <person name="Yan J."/>
            <person name="Lipzen A."/>
            <person name="Nolan M."/>
            <person name="Labutti K."/>
            <person name="Barry K."/>
            <person name="Goldstein A."/>
            <person name="Labbe J."/>
            <person name="Schadt C."/>
            <person name="Tuskan G."/>
            <person name="Grigoriev I."/>
            <person name="Martin F."/>
            <person name="Vilgalys R."/>
            <person name="Bonito G."/>
        </authorList>
    </citation>
    <scope>NUCLEOTIDE SEQUENCE [LARGE SCALE GENOMIC DNA]</scope>
    <source>
        <strain evidence="5 6">AG-77</strain>
    </source>
</reference>
<keyword evidence="3" id="KW-0560">Oxidoreductase</keyword>
<proteinExistence type="inferred from homology"/>
<name>A0A197JN73_9FUNG</name>
<dbReference type="STRING" id="1314771.A0A197JN73"/>
<dbReference type="PRINTS" id="PR00081">
    <property type="entry name" value="GDHRDH"/>
</dbReference>
<dbReference type="Proteomes" id="UP000078512">
    <property type="component" value="Unassembled WGS sequence"/>
</dbReference>
<evidence type="ECO:0000256" key="3">
    <source>
        <dbReference type="ARBA" id="ARBA00023002"/>
    </source>
</evidence>
<evidence type="ECO:0000256" key="1">
    <source>
        <dbReference type="ARBA" id="ARBA00006484"/>
    </source>
</evidence>
<sequence>MPVCNVFTNPKFWKTFFLENQYSYDQIPDLTGKVAIVTGATGGLGYATVVALAAHGAHVFLACRSRDRAEAAIQQAHTDILQLQFDHPNGHYPSTSSASAAEKGLAGSAGQSQPYPFQSSTFKPKLEFLELELGQMDKARAAAETFLTKGLPLHILVCNGGIKNRPFELTPDGYENHFGINHLGHFVFTTTLLDRIRQSGPARIVILASFAHELPSSSNPIPFNLLRNPTTNQATLIRYGQSKLANVLFAKALTRRLAGDQVWVNIAHPGCTDAQIQMAVEEKKDNRSFYAFSRLWLKTSYPVKEAALTQLFCATAADVEGKDLRGRYFIPVANEMRPNPISENVALQEELWSYSEQAARGEHDSKL</sequence>
<feature type="region of interest" description="Disordered" evidence="4">
    <location>
        <begin position="92"/>
        <end position="118"/>
    </location>
</feature>
<dbReference type="AlphaFoldDB" id="A0A197JN73"/>
<evidence type="ECO:0000256" key="4">
    <source>
        <dbReference type="SAM" id="MobiDB-lite"/>
    </source>
</evidence>
<dbReference type="EMBL" id="KV442074">
    <property type="protein sequence ID" value="OAQ25809.1"/>
    <property type="molecule type" value="Genomic_DNA"/>
</dbReference>
<keyword evidence="6" id="KW-1185">Reference proteome</keyword>
<keyword evidence="2" id="KW-0521">NADP</keyword>
<evidence type="ECO:0000313" key="6">
    <source>
        <dbReference type="Proteomes" id="UP000078512"/>
    </source>
</evidence>
<gene>
    <name evidence="5" type="ORF">K457DRAFT_22943</name>
</gene>
<dbReference type="PANTHER" id="PTHR24320:SF282">
    <property type="entry name" value="WW DOMAIN-CONTAINING OXIDOREDUCTASE"/>
    <property type="match status" value="1"/>
</dbReference>
<dbReference type="Pfam" id="PF00106">
    <property type="entry name" value="adh_short"/>
    <property type="match status" value="2"/>
</dbReference>
<dbReference type="SUPFAM" id="SSF51735">
    <property type="entry name" value="NAD(P)-binding Rossmann-fold domains"/>
    <property type="match status" value="1"/>
</dbReference>
<dbReference type="PANTHER" id="PTHR24320">
    <property type="entry name" value="RETINOL DEHYDROGENASE"/>
    <property type="match status" value="1"/>
</dbReference>
<accession>A0A197JN73</accession>
<dbReference type="GO" id="GO:0016491">
    <property type="term" value="F:oxidoreductase activity"/>
    <property type="evidence" value="ECO:0007669"/>
    <property type="project" value="UniProtKB-KW"/>
</dbReference>
<evidence type="ECO:0000256" key="2">
    <source>
        <dbReference type="ARBA" id="ARBA00022857"/>
    </source>
</evidence>
<feature type="compositionally biased region" description="Polar residues" evidence="4">
    <location>
        <begin position="109"/>
        <end position="118"/>
    </location>
</feature>
<comment type="similarity">
    <text evidence="1">Belongs to the short-chain dehydrogenases/reductases (SDR) family.</text>
</comment>
<organism evidence="5 6">
    <name type="scientific">Linnemannia elongata AG-77</name>
    <dbReference type="NCBI Taxonomy" id="1314771"/>
    <lineage>
        <taxon>Eukaryota</taxon>
        <taxon>Fungi</taxon>
        <taxon>Fungi incertae sedis</taxon>
        <taxon>Mucoromycota</taxon>
        <taxon>Mortierellomycotina</taxon>
        <taxon>Mortierellomycetes</taxon>
        <taxon>Mortierellales</taxon>
        <taxon>Mortierellaceae</taxon>
        <taxon>Linnemannia</taxon>
    </lineage>
</organism>
<protein>
    <submittedName>
        <fullName evidence="5">NAD(P)-binding protein</fullName>
    </submittedName>
</protein>
<dbReference type="Gene3D" id="3.40.50.720">
    <property type="entry name" value="NAD(P)-binding Rossmann-like Domain"/>
    <property type="match status" value="1"/>
</dbReference>